<comment type="catalytic activity">
    <reaction evidence="15 16">
        <text>L-aspartate 4-semialdehyde + phosphate + NADP(+) = 4-phospho-L-aspartate + NADPH + H(+)</text>
        <dbReference type="Rhea" id="RHEA:24284"/>
        <dbReference type="ChEBI" id="CHEBI:15378"/>
        <dbReference type="ChEBI" id="CHEBI:43474"/>
        <dbReference type="ChEBI" id="CHEBI:57535"/>
        <dbReference type="ChEBI" id="CHEBI:57783"/>
        <dbReference type="ChEBI" id="CHEBI:58349"/>
        <dbReference type="ChEBI" id="CHEBI:537519"/>
        <dbReference type="EC" id="1.2.1.11"/>
    </reaction>
</comment>
<evidence type="ECO:0000256" key="5">
    <source>
        <dbReference type="ARBA" id="ARBA00010584"/>
    </source>
</evidence>
<feature type="binding site" evidence="16">
    <location>
        <begin position="165"/>
        <end position="166"/>
    </location>
    <ligand>
        <name>NADP(+)</name>
        <dbReference type="ChEBI" id="CHEBI:58349"/>
    </ligand>
</feature>
<keyword evidence="12 16" id="KW-0560">Oxidoreductase</keyword>
<proteinExistence type="inferred from homology"/>
<keyword evidence="14 16" id="KW-0486">Methionine biosynthesis</keyword>
<keyword evidence="9 16" id="KW-0791">Threonine biosynthesis</keyword>
<keyword evidence="19" id="KW-1185">Reference proteome</keyword>
<protein>
    <recommendedName>
        <fullName evidence="7 16">Aspartate-semialdehyde dehydrogenase</fullName>
        <shortName evidence="16">ASA dehydrogenase</shortName>
        <shortName evidence="16">ASADH</shortName>
        <ecNumber evidence="7 16">1.2.1.11</ecNumber>
    </recommendedName>
    <alternativeName>
        <fullName evidence="16">Aspartate-beta-semialdehyde dehydrogenase</fullName>
    </alternativeName>
</protein>
<dbReference type="PROSITE" id="PS01103">
    <property type="entry name" value="ASD"/>
    <property type="match status" value="1"/>
</dbReference>
<reference evidence="18 19" key="1">
    <citation type="submission" date="2016-06" db="EMBL/GenBank/DDBJ databases">
        <authorList>
            <person name="Ramos C."/>
            <person name="Pintado A."/>
            <person name="Crespo-Gomez J.I."/>
        </authorList>
    </citation>
    <scope>NUCLEOTIDE SEQUENCE [LARGE SCALE GENOMIC DNA]</scope>
    <source>
        <strain evidence="18 19">AVO110</strain>
    </source>
</reference>
<feature type="binding site" evidence="16">
    <location>
        <position position="73"/>
    </location>
    <ligand>
        <name>NADP(+)</name>
        <dbReference type="ChEBI" id="CHEBI:58349"/>
    </ligand>
</feature>
<accession>A0ABR7S0T8</accession>
<dbReference type="InterPro" id="IPR012280">
    <property type="entry name" value="Semialdhyde_DH_dimer_dom"/>
</dbReference>
<evidence type="ECO:0000256" key="9">
    <source>
        <dbReference type="ARBA" id="ARBA00022697"/>
    </source>
</evidence>
<feature type="active site" description="Acyl-thioester intermediate" evidence="16">
    <location>
        <position position="135"/>
    </location>
</feature>
<feature type="binding site" evidence="16">
    <location>
        <position position="102"/>
    </location>
    <ligand>
        <name>phosphate</name>
        <dbReference type="ChEBI" id="CHEBI:43474"/>
    </ligand>
</feature>
<dbReference type="Pfam" id="PF02774">
    <property type="entry name" value="Semialdhyde_dhC"/>
    <property type="match status" value="1"/>
</dbReference>
<comment type="function">
    <text evidence="1 16">Catalyzes the NADPH-dependent formation of L-aspartate-semialdehyde (L-ASA) by the reductive dephosphorylation of L-aspartyl-4-phosphate.</text>
</comment>
<dbReference type="CDD" id="cd23938">
    <property type="entry name" value="ASADH_C_bac_like"/>
    <property type="match status" value="1"/>
</dbReference>
<evidence type="ECO:0000256" key="16">
    <source>
        <dbReference type="HAMAP-Rule" id="MF_02121"/>
    </source>
</evidence>
<feature type="active site" description="Proton acceptor" evidence="16">
    <location>
        <position position="275"/>
    </location>
</feature>
<evidence type="ECO:0000256" key="4">
    <source>
        <dbReference type="ARBA" id="ARBA00005097"/>
    </source>
</evidence>
<feature type="binding site" evidence="16">
    <location>
        <position position="162"/>
    </location>
    <ligand>
        <name>substrate</name>
    </ligand>
</feature>
<dbReference type="NCBIfam" id="TIGR01745">
    <property type="entry name" value="asd_gamma"/>
    <property type="match status" value="1"/>
</dbReference>
<comment type="subunit">
    <text evidence="6 16">Homodimer.</text>
</comment>
<evidence type="ECO:0000256" key="2">
    <source>
        <dbReference type="ARBA" id="ARBA00005021"/>
    </source>
</evidence>
<evidence type="ECO:0000256" key="11">
    <source>
        <dbReference type="ARBA" id="ARBA00022915"/>
    </source>
</evidence>
<comment type="caution">
    <text evidence="16">Lacks conserved residue(s) required for the propagation of feature annotation.</text>
</comment>
<dbReference type="SMART" id="SM00859">
    <property type="entry name" value="Semialdhyde_dh"/>
    <property type="match status" value="1"/>
</dbReference>
<dbReference type="PANTHER" id="PTHR46278:SF4">
    <property type="entry name" value="ASPARTATE-SEMIALDEHYDE DEHYDROGENASE"/>
    <property type="match status" value="1"/>
</dbReference>
<keyword evidence="11 16" id="KW-0220">Diaminopimelate biosynthesis</keyword>
<evidence type="ECO:0000259" key="17">
    <source>
        <dbReference type="SMART" id="SM00859"/>
    </source>
</evidence>
<evidence type="ECO:0000256" key="13">
    <source>
        <dbReference type="ARBA" id="ARBA00023154"/>
    </source>
</evidence>
<comment type="pathway">
    <text evidence="4 16">Amino-acid biosynthesis; L-threonine biosynthesis; L-threonine from L-aspartate: step 2/5.</text>
</comment>
<dbReference type="Pfam" id="PF01118">
    <property type="entry name" value="Semialdhyde_dh"/>
    <property type="match status" value="1"/>
</dbReference>
<dbReference type="InterPro" id="IPR011534">
    <property type="entry name" value="Asp_ADH_gamma-type"/>
</dbReference>
<gene>
    <name evidence="16" type="primary">asd</name>
    <name evidence="18" type="ORF">A9179_07330</name>
</gene>
<comment type="pathway">
    <text evidence="3 16">Amino-acid biosynthesis; L-lysine biosynthesis via DAP pathway; (S)-tetrahydrodipicolinate from L-aspartate: step 2/4.</text>
</comment>
<comment type="pathway">
    <text evidence="2 16">Amino-acid biosynthesis; L-methionine biosynthesis via de novo pathway; L-homoserine from L-aspartate: step 2/3.</text>
</comment>
<evidence type="ECO:0000313" key="19">
    <source>
        <dbReference type="Proteomes" id="UP000744555"/>
    </source>
</evidence>
<keyword evidence="10 16" id="KW-0521">NADP</keyword>
<evidence type="ECO:0000256" key="14">
    <source>
        <dbReference type="ARBA" id="ARBA00023167"/>
    </source>
</evidence>
<dbReference type="InterPro" id="IPR036291">
    <property type="entry name" value="NAD(P)-bd_dom_sf"/>
</dbReference>
<feature type="binding site" evidence="16">
    <location>
        <begin position="10"/>
        <end position="13"/>
    </location>
    <ligand>
        <name>NADP(+)</name>
        <dbReference type="ChEBI" id="CHEBI:58349"/>
    </ligand>
</feature>
<evidence type="ECO:0000256" key="7">
    <source>
        <dbReference type="ARBA" id="ARBA00013120"/>
    </source>
</evidence>
<dbReference type="PANTHER" id="PTHR46278">
    <property type="entry name" value="DEHYDROGENASE, PUTATIVE-RELATED"/>
    <property type="match status" value="1"/>
</dbReference>
<dbReference type="InterPro" id="IPR000534">
    <property type="entry name" value="Semialdehyde_DH_NAD-bd"/>
</dbReference>
<evidence type="ECO:0000256" key="10">
    <source>
        <dbReference type="ARBA" id="ARBA00022857"/>
    </source>
</evidence>
<evidence type="ECO:0000256" key="6">
    <source>
        <dbReference type="ARBA" id="ARBA00011738"/>
    </source>
</evidence>
<dbReference type="EMBL" id="LZEU01000001">
    <property type="protein sequence ID" value="MBC9250083.1"/>
    <property type="molecule type" value="Genomic_DNA"/>
</dbReference>
<evidence type="ECO:0000256" key="8">
    <source>
        <dbReference type="ARBA" id="ARBA00022605"/>
    </source>
</evidence>
<feature type="domain" description="Semialdehyde dehydrogenase NAD-binding" evidence="17">
    <location>
        <begin position="3"/>
        <end position="122"/>
    </location>
</feature>
<dbReference type="InterPro" id="IPR000319">
    <property type="entry name" value="Asp-semialdehyde_DH_CS"/>
</dbReference>
<evidence type="ECO:0000256" key="12">
    <source>
        <dbReference type="ARBA" id="ARBA00023002"/>
    </source>
</evidence>
<dbReference type="SUPFAM" id="SSF55347">
    <property type="entry name" value="Glyceraldehyde-3-phosphate dehydrogenase-like, C-terminal domain"/>
    <property type="match status" value="1"/>
</dbReference>
<organism evidence="18 19">
    <name type="scientific">Aquipseudomonas alcaligenes</name>
    <name type="common">Pseudomonas alcaligenes</name>
    <dbReference type="NCBI Taxonomy" id="43263"/>
    <lineage>
        <taxon>Bacteria</taxon>
        <taxon>Pseudomonadati</taxon>
        <taxon>Pseudomonadota</taxon>
        <taxon>Gammaproteobacteria</taxon>
        <taxon>Pseudomonadales</taxon>
        <taxon>Pseudomonadaceae</taxon>
        <taxon>Aquipseudomonas</taxon>
    </lineage>
</organism>
<dbReference type="HAMAP" id="MF_02121">
    <property type="entry name" value="ASADH"/>
    <property type="match status" value="1"/>
</dbReference>
<dbReference type="Gene3D" id="3.40.50.720">
    <property type="entry name" value="NAD(P)-binding Rossmann-like Domain"/>
    <property type="match status" value="1"/>
</dbReference>
<dbReference type="PIRSF" id="PIRSF000148">
    <property type="entry name" value="ASA_dh"/>
    <property type="match status" value="1"/>
</dbReference>
<keyword evidence="8 16" id="KW-0028">Amino-acid biosynthesis</keyword>
<feature type="binding site" evidence="16">
    <location>
        <position position="351"/>
    </location>
    <ligand>
        <name>NADP(+)</name>
        <dbReference type="ChEBI" id="CHEBI:58349"/>
    </ligand>
</feature>
<feature type="binding site" evidence="16">
    <location>
        <position position="268"/>
    </location>
    <ligand>
        <name>substrate</name>
    </ligand>
</feature>
<dbReference type="SUPFAM" id="SSF51735">
    <property type="entry name" value="NAD(P)-binding Rossmann-fold domains"/>
    <property type="match status" value="1"/>
</dbReference>
<sequence>MKRVGLIGWRGMVGSVLMQRMLEERDFDLIEPVFFTTSNVGGQGPAIGKDVAPLKDAYSIDELKTLDVILTCQGGDYTSEVFPKLREAGWNGYWIDAASSLRMADDSVIVLDPVNRKVIDQSLDAGTKNYIGGNCTVSLMLMALGGLYEAGLVEWMSAMTYQAASGAGAQNMRELIKQMGAINASVADELADPASAILDIDRKVAEAMRGEAFPVDNFGVPLAGSLIPYIDKELPNGQSREEWKGQAETNKILGRFKSPIPVDGLCVRIGAMRCHSQALTIKLNKDVPLADIEGLISQHNPWVKLVPNTREASIRDLGPTAVTGTLSVPVGRLRKLNMGSQYLGAFTVGDQLLWGAAEPLRRMLRILLER</sequence>
<dbReference type="NCBIfam" id="NF005144">
    <property type="entry name" value="PRK06598.1"/>
    <property type="match status" value="1"/>
</dbReference>
<dbReference type="InterPro" id="IPR012080">
    <property type="entry name" value="Asp_semialdehyde_DH"/>
</dbReference>
<dbReference type="CDD" id="cd02314">
    <property type="entry name" value="VcASADH1_like_N"/>
    <property type="match status" value="1"/>
</dbReference>
<dbReference type="Gene3D" id="3.30.360.10">
    <property type="entry name" value="Dihydrodipicolinate Reductase, domain 2"/>
    <property type="match status" value="1"/>
</dbReference>
<comment type="caution">
    <text evidence="18">The sequence shown here is derived from an EMBL/GenBank/DDBJ whole genome shotgun (WGS) entry which is preliminary data.</text>
</comment>
<dbReference type="Proteomes" id="UP000744555">
    <property type="component" value="Unassembled WGS sequence"/>
</dbReference>
<dbReference type="EC" id="1.2.1.11" evidence="7 16"/>
<dbReference type="RefSeq" id="WP_187805190.1">
    <property type="nucleotide sequence ID" value="NZ_LZEU01000001.1"/>
</dbReference>
<feature type="binding site" evidence="16">
    <location>
        <position position="241"/>
    </location>
    <ligand>
        <name>substrate</name>
    </ligand>
</feature>
<evidence type="ECO:0000313" key="18">
    <source>
        <dbReference type="EMBL" id="MBC9250083.1"/>
    </source>
</evidence>
<comment type="similarity">
    <text evidence="5 16">Belongs to the aspartate-semialdehyde dehydrogenase family.</text>
</comment>
<name>A0ABR7S0T8_AQUAC</name>
<feature type="binding site" evidence="16">
    <location>
        <position position="244"/>
    </location>
    <ligand>
        <name>phosphate</name>
        <dbReference type="ChEBI" id="CHEBI:43474"/>
    </ligand>
</feature>
<evidence type="ECO:0000256" key="1">
    <source>
        <dbReference type="ARBA" id="ARBA00002492"/>
    </source>
</evidence>
<evidence type="ECO:0000256" key="3">
    <source>
        <dbReference type="ARBA" id="ARBA00005076"/>
    </source>
</evidence>
<keyword evidence="13 16" id="KW-0457">Lysine biosynthesis</keyword>
<evidence type="ECO:0000256" key="15">
    <source>
        <dbReference type="ARBA" id="ARBA00047891"/>
    </source>
</evidence>